<reference evidence="1 2" key="1">
    <citation type="submission" date="2016-10" db="EMBL/GenBank/DDBJ databases">
        <authorList>
            <person name="de Groot N.N."/>
        </authorList>
    </citation>
    <scope>NUCLEOTIDE SEQUENCE [LARGE SCALE GENOMIC DNA]</scope>
    <source>
        <strain evidence="1 2">CGMCC 1.5058</strain>
    </source>
</reference>
<gene>
    <name evidence="1" type="ORF">SAMN05421804_102272</name>
</gene>
<dbReference type="EMBL" id="FNDZ01000002">
    <property type="protein sequence ID" value="SDI41141.1"/>
    <property type="molecule type" value="Genomic_DNA"/>
</dbReference>
<proteinExistence type="predicted"/>
<evidence type="ECO:0000313" key="1">
    <source>
        <dbReference type="EMBL" id="SDI41141.1"/>
    </source>
</evidence>
<accession>A0A1G8KCJ8</accession>
<dbReference type="Proteomes" id="UP000183255">
    <property type="component" value="Unassembled WGS sequence"/>
</dbReference>
<name>A0A1G8KCJ8_9CLOT</name>
<protein>
    <submittedName>
        <fullName evidence="1">Uncharacterized protein</fullName>
    </submittedName>
</protein>
<sequence length="166" mass="19237">MTETIKKRAAILLLCAIAAASLFYVSTLPGEFLITSRSSMDVESHDFSETILLGTGITWTGLWKPTILEVDFLGEDHFFKGQEELTFDLFIDEDRHIGSISEENLIPAHPLQEVKNFKMKEKYMNLIVRMSRKEDQMFLNNVRSIRIHYSIFGIRKSRIMDFIEEV</sequence>
<evidence type="ECO:0000313" key="2">
    <source>
        <dbReference type="Proteomes" id="UP000183255"/>
    </source>
</evidence>
<organism evidence="1 2">
    <name type="scientific">Proteiniclasticum ruminis</name>
    <dbReference type="NCBI Taxonomy" id="398199"/>
    <lineage>
        <taxon>Bacteria</taxon>
        <taxon>Bacillati</taxon>
        <taxon>Bacillota</taxon>
        <taxon>Clostridia</taxon>
        <taxon>Eubacteriales</taxon>
        <taxon>Clostridiaceae</taxon>
        <taxon>Proteiniclasticum</taxon>
    </lineage>
</organism>
<dbReference type="AlphaFoldDB" id="A0A1G8KCJ8"/>